<dbReference type="PANTHER" id="PTHR47332">
    <property type="entry name" value="SET DOMAIN-CONTAINING PROTEIN 5"/>
    <property type="match status" value="1"/>
</dbReference>
<dbReference type="VEuPathDB" id="FungiDB:MAN_08785"/>
<accession>A0A0B4F6W3</accession>
<feature type="non-terminal residue" evidence="2">
    <location>
        <position position="1"/>
    </location>
</feature>
<dbReference type="Proteomes" id="UP000031186">
    <property type="component" value="Unassembled WGS sequence"/>
</dbReference>
<evidence type="ECO:0000313" key="3">
    <source>
        <dbReference type="Proteomes" id="UP000031186"/>
    </source>
</evidence>
<dbReference type="InterPro" id="IPR046341">
    <property type="entry name" value="SET_dom_sf"/>
</dbReference>
<dbReference type="CDD" id="cd20071">
    <property type="entry name" value="SET_SMYD"/>
    <property type="match status" value="1"/>
</dbReference>
<organism evidence="2 3">
    <name type="scientific">Metarhizium anisopliae (strain ARSEF 549)</name>
    <dbReference type="NCBI Taxonomy" id="3151832"/>
    <lineage>
        <taxon>Eukaryota</taxon>
        <taxon>Fungi</taxon>
        <taxon>Dikarya</taxon>
        <taxon>Ascomycota</taxon>
        <taxon>Pezizomycotina</taxon>
        <taxon>Sordariomycetes</taxon>
        <taxon>Hypocreomycetidae</taxon>
        <taxon>Hypocreales</taxon>
        <taxon>Clavicipitaceae</taxon>
        <taxon>Metarhizium</taxon>
    </lineage>
</organism>
<dbReference type="SMART" id="SM00317">
    <property type="entry name" value="SET"/>
    <property type="match status" value="1"/>
</dbReference>
<gene>
    <name evidence="2" type="ORF">MAN_08785</name>
</gene>
<dbReference type="Pfam" id="PF00856">
    <property type="entry name" value="SET"/>
    <property type="match status" value="1"/>
</dbReference>
<dbReference type="OrthoDB" id="265717at2759"/>
<dbReference type="PROSITE" id="PS50280">
    <property type="entry name" value="SET"/>
    <property type="match status" value="1"/>
</dbReference>
<sequence>MYEIQDVPGKGKGLVATQAIPKGTRILSEKPIITVPEHMTMSSEQLATLISKQVDALSKNHQQEFLALRNIHTFNDVGQKYLGIIRTNGLPANDGEGGIFLQACRINHACDNNAQKNWNENIKRHTVHALRDIEKGEEITIYYMGADRDRETRIRKLQEQFKFICSCGLCSLPPDQSQESDRRLEQINHLEDLIRKGGLMGILSTPLQKLHYVDQQVRLYNERFPNGRGLARAYLSAAEIAIAHGDLARAQIFVDRALGGRICAEGDDTDDVIELKALAHKVSQDELHGLSMKWKTAVNDVPHGLDPADLEDWLWRREKPRQPGQLAGLRDRTTFPAFLGLPHDESYYFDDPNELAGHSRRNWCFLAEIQHVTAFNRLHFEIKDVQGETLPLFFYTDSRGMELDRALVKEGFTVAILQAKQHSFMFDRPGIRHEQPSRIKIFPVSLDKLMALSDRIQQFSDCQVARWNKNGHKADCKLLKDEDLRSLFTNDWDKFESGIQFPLSK</sequence>
<dbReference type="InterPro" id="IPR001214">
    <property type="entry name" value="SET_dom"/>
</dbReference>
<dbReference type="HOGENOM" id="CLU_037221_0_0_1"/>
<evidence type="ECO:0000313" key="2">
    <source>
        <dbReference type="EMBL" id="KID61546.1"/>
    </source>
</evidence>
<dbReference type="EMBL" id="AZNF01000014">
    <property type="protein sequence ID" value="KID61546.1"/>
    <property type="molecule type" value="Genomic_DNA"/>
</dbReference>
<dbReference type="Gene3D" id="2.170.270.10">
    <property type="entry name" value="SET domain"/>
    <property type="match status" value="1"/>
</dbReference>
<dbReference type="InterPro" id="IPR053185">
    <property type="entry name" value="SET_domain_protein"/>
</dbReference>
<dbReference type="SUPFAM" id="SSF82199">
    <property type="entry name" value="SET domain"/>
    <property type="match status" value="1"/>
</dbReference>
<proteinExistence type="predicted"/>
<dbReference type="AlphaFoldDB" id="A0A0B4F6W3"/>
<evidence type="ECO:0000259" key="1">
    <source>
        <dbReference type="PROSITE" id="PS50280"/>
    </source>
</evidence>
<reference evidence="2 3" key="1">
    <citation type="journal article" date="2014" name="Proc. Natl. Acad. Sci. U.S.A.">
        <title>Trajectory and genomic determinants of fungal-pathogen speciation and host adaptation.</title>
        <authorList>
            <person name="Hu X."/>
            <person name="Xiao G."/>
            <person name="Zheng P."/>
            <person name="Shang Y."/>
            <person name="Su Y."/>
            <person name="Zhang X."/>
            <person name="Liu X."/>
            <person name="Zhan S."/>
            <person name="St Leger R.J."/>
            <person name="Wang C."/>
        </authorList>
    </citation>
    <scope>NUCLEOTIDE SEQUENCE [LARGE SCALE GENOMIC DNA]</scope>
    <source>
        <strain evidence="2 3">ARSEF 549</strain>
    </source>
</reference>
<protein>
    <submittedName>
        <fullName evidence="2">SET domain-containing protein 5</fullName>
    </submittedName>
</protein>
<name>A0A0B4F6W3_METAF</name>
<dbReference type="PANTHER" id="PTHR47332:SF2">
    <property type="entry name" value="SET-6"/>
    <property type="match status" value="1"/>
</dbReference>
<feature type="domain" description="SET" evidence="1">
    <location>
        <begin position="1"/>
        <end position="144"/>
    </location>
</feature>
<comment type="caution">
    <text evidence="2">The sequence shown here is derived from an EMBL/GenBank/DDBJ whole genome shotgun (WGS) entry which is preliminary data.</text>
</comment>
<keyword evidence="3" id="KW-1185">Reference proteome</keyword>